<protein>
    <submittedName>
        <fullName evidence="2">Uncharacterized protein</fullName>
    </submittedName>
</protein>
<sequence length="285" mass="31471">MTNRLRRVAKQLIAPALAISQTEQPADSLLNLASTCKTIHSLLSILTPTPVQQSELNTPESTQLNQVLNLLKEPRMIYYHLIAVDDSILTIIKRSPNLKDLRIWRDFLIGYPNVNHCLTVLQWSTLHDLSLKGLYGNSVISLQASLRNISNKAIQINLKSLDLDEPYLTQGLLLLLEAFVSPILINLQVVLETPLKRWWPYKLLKDCLDCEAGSSTKKILVYDPFSAQPPTLSAQPSSSATNPSCSSPPNSSSSALQSSSSTFKSSSLRTSSCPRIVAADLINLH</sequence>
<feature type="compositionally biased region" description="Low complexity" evidence="1">
    <location>
        <begin position="235"/>
        <end position="258"/>
    </location>
</feature>
<name>A0A2S4VUY2_9BASI</name>
<gene>
    <name evidence="2" type="ORF">PSTT_03753</name>
</gene>
<organism evidence="2 3">
    <name type="scientific">Puccinia striiformis</name>
    <dbReference type="NCBI Taxonomy" id="27350"/>
    <lineage>
        <taxon>Eukaryota</taxon>
        <taxon>Fungi</taxon>
        <taxon>Dikarya</taxon>
        <taxon>Basidiomycota</taxon>
        <taxon>Pucciniomycotina</taxon>
        <taxon>Pucciniomycetes</taxon>
        <taxon>Pucciniales</taxon>
        <taxon>Pucciniaceae</taxon>
        <taxon>Puccinia</taxon>
    </lineage>
</organism>
<dbReference type="Proteomes" id="UP000239156">
    <property type="component" value="Unassembled WGS sequence"/>
</dbReference>
<dbReference type="VEuPathDB" id="FungiDB:PSHT_08111"/>
<dbReference type="VEuPathDB" id="FungiDB:PSHT_11423"/>
<dbReference type="VEuPathDB" id="FungiDB:PSTT_03753"/>
<keyword evidence="3" id="KW-1185">Reference proteome</keyword>
<evidence type="ECO:0000256" key="1">
    <source>
        <dbReference type="SAM" id="MobiDB-lite"/>
    </source>
</evidence>
<feature type="region of interest" description="Disordered" evidence="1">
    <location>
        <begin position="232"/>
        <end position="258"/>
    </location>
</feature>
<accession>A0A2S4VUY2</accession>
<dbReference type="AlphaFoldDB" id="A0A2S4VUY2"/>
<evidence type="ECO:0000313" key="2">
    <source>
        <dbReference type="EMBL" id="POW13331.1"/>
    </source>
</evidence>
<evidence type="ECO:0000313" key="3">
    <source>
        <dbReference type="Proteomes" id="UP000239156"/>
    </source>
</evidence>
<comment type="caution">
    <text evidence="2">The sequence shown here is derived from an EMBL/GenBank/DDBJ whole genome shotgun (WGS) entry which is preliminary data.</text>
</comment>
<reference evidence="2" key="1">
    <citation type="submission" date="2017-12" db="EMBL/GenBank/DDBJ databases">
        <title>Gene loss provides genomic basis for host adaptation in cereal stripe rust fungi.</title>
        <authorList>
            <person name="Xia C."/>
        </authorList>
    </citation>
    <scope>NUCLEOTIDE SEQUENCE [LARGE SCALE GENOMIC DNA]</scope>
    <source>
        <strain evidence="2">93-210</strain>
    </source>
</reference>
<proteinExistence type="predicted"/>
<dbReference type="EMBL" id="PKSL01000025">
    <property type="protein sequence ID" value="POW13331.1"/>
    <property type="molecule type" value="Genomic_DNA"/>
</dbReference>